<feature type="region of interest" description="Disordered" evidence="1">
    <location>
        <begin position="943"/>
        <end position="988"/>
    </location>
</feature>
<name>A0A7M1RYF9_9CAUD</name>
<reference evidence="3 4" key="1">
    <citation type="submission" date="2020-07" db="EMBL/GenBank/DDBJ databases">
        <title>Taxonomic proposal: Crassvirales, a new order of highly abundant and diverse bacterial viruses.</title>
        <authorList>
            <person name="Shkoporov A.N."/>
            <person name="Stockdale S.R."/>
            <person name="Guerin E."/>
            <person name="Ross R.P."/>
            <person name="Hill C."/>
        </authorList>
    </citation>
    <scope>NUCLEOTIDE SEQUENCE [LARGE SCALE GENOMIC DNA]</scope>
</reference>
<proteinExistence type="predicted"/>
<dbReference type="Pfam" id="PF18760">
    <property type="entry name" value="ART-PolyVal"/>
    <property type="match status" value="1"/>
</dbReference>
<dbReference type="GeneID" id="65130069"/>
<organism evidence="3 4">
    <name type="scientific">uncultured phage cr85_1</name>
    <dbReference type="NCBI Taxonomy" id="2772074"/>
    <lineage>
        <taxon>Viruses</taxon>
        <taxon>Duplodnaviria</taxon>
        <taxon>Heunggongvirae</taxon>
        <taxon>Uroviricota</taxon>
        <taxon>Caudoviricetes</taxon>
        <taxon>Crassvirales</taxon>
        <taxon>Steigviridae</taxon>
        <taxon>Asinivirinae</taxon>
        <taxon>Kahnovirus</taxon>
        <taxon>Kahnovirus oralis</taxon>
    </lineage>
</organism>
<dbReference type="InterPro" id="IPR049522">
    <property type="entry name" value="ART-PolyVal_dom"/>
</dbReference>
<evidence type="ECO:0000313" key="4">
    <source>
        <dbReference type="Proteomes" id="UP000593882"/>
    </source>
</evidence>
<dbReference type="EMBL" id="MT774390">
    <property type="protein sequence ID" value="QOR59483.1"/>
    <property type="molecule type" value="Genomic_DNA"/>
</dbReference>
<protein>
    <submittedName>
        <fullName evidence="3">Putative RNA-polymerase subunit</fullName>
    </submittedName>
</protein>
<dbReference type="RefSeq" id="YP_010111641.1">
    <property type="nucleotide sequence ID" value="NC_055883.1"/>
</dbReference>
<evidence type="ECO:0000256" key="1">
    <source>
        <dbReference type="SAM" id="MobiDB-lite"/>
    </source>
</evidence>
<evidence type="ECO:0000313" key="3">
    <source>
        <dbReference type="EMBL" id="QOR59483.1"/>
    </source>
</evidence>
<evidence type="ECO:0000259" key="2">
    <source>
        <dbReference type="Pfam" id="PF18760"/>
    </source>
</evidence>
<dbReference type="Proteomes" id="UP000593882">
    <property type="component" value="Segment"/>
</dbReference>
<dbReference type="KEGG" id="vg:65130069"/>
<sequence length="2518" mass="282951">MEYQDITKTGPVGLKGLKGLNRIPEMGEFELSVLGGTRALQQSLAPSTSEDVGMELADKGYGQSIYDEDINFVSQADDLNEVRAIEQPWYAQLGAGLAKGAVLTGTTFLDGTVGLVLGAGTAINEGRWSGLWDNDFSKAMQSVNEWSEEALPNYYTRDEQEEPWYENIFTANFIGDKFIKNLGFSVGAFYSGNITAAGLKASKLPQLIGAIKNSSKAPAIVNSAVGATISSVNEGRIEALNNSKDWFELQKAQLDDKYNQRMQAIGDAYGGTEMYNQLVSAESQAYNEALEKLSEDRLKMGNADLLMNIPVLLASNITQFGKLYANGFKTARKTTNIMGKAGEYTAGTTRLGTVAAITRGALSEGAEEMAQSIASRTAGNYYSTDVNNFYKSKTDPEASQETLDWVKAFAQGVNETVNEGSSWEEFFIGALTGALGMPRFRSMRNKQGGIQSPITIEGGAINEWRDYNERMAREERIANYMNDRVNSPEFKNYYQGLIRHNKYQNDMNRAAEQGDEFNFKNAEHAQLVSDIAMFDNAGRMEDLNTLIDAAFDTSDENLASIVENTTTTLEDGSKVGPFVDKNGNPMYATPEGKQEMIEKLQQNHDEMTKTISDYLKIRDDVDIRTGQQLSDDQLEELTWMKSQIGNWAERATAMSGEVKSAIGNVIGNLNSFLRFNQQVRSSEGQSHKGLSEGYQQADNNIRAIEKAINTLSFVKGQEDNVLPRTLIDYPKFTKGLINEINEVDDTVLSGDEKEDIITKINDIVKLGNASEVYNNKLNEYLRNPQKQIEDHIKAGEQAAQQEAEKKSNDLKASLSSAQNLQEFRAILDDQDDIVNRNNTLKDLEDEGNEMAKNYRETSQYNNEVSRIIQSSDEEPQVKQDAIKLLQDQFNNSENLEQMANPNSIFINNDNAFDEDSEGDIELSTTRFQEAQYALQKAMSQVNDDNRFKDRFSPEYRKPVEKREGTTRGDNRRDTTGDSGTPTVPVVTSSEDLPVTEVPVGNVTPEMVNEENKKANERVEAPQRPSRDRVNQFYRPAIPELHIEASKEGDFRPFDVVVGEREKGVDFSGIYGYLRDQDTFRYLNEGNLKVGDELGFMIDPDFNDKTIFIIDRKNNQVVGSLDESDYSVSRYEGLKGLEERIKDEFANRENKAGKFIATPVTRVSKMMVGRIPYGSTERSLKDIPNVSSEDRRPVFGIIKNGVLTTNGKVNDSLVIKPVDMGQKEGRLYLLVPNGAGKYSPAAVRVKHFNNEEFNLNDPSVSSTPVGEDIKNAINNLSMATSQGDVSAAMQDLAQDLYMQDIMVTWFSSKSGDGIVISKKVKRPDGTYEKVIIDGKEQIKEDKYDIYFSTGSKTAIISGVEWDITAAEEQGDTSAFNAPKDPDDIYNEILGHLIKFNLPLQVSTKRINEGAYNNRLINSDILTSNITEASVRSTWFTTDYFDDEGNLHQAVSPASVAPQPKRKIETPVGGTEGAISGTRIVSAFTNKPYFVDLKTNTIRDEQGRNVKVTDSNRVLFDLAWAQDNFGSFTDSSIMVDNKVLTPNGQVLDRTSQKYITGQEAQDVKDTIAGKKKEREDKVAKSKKIISEIYENQRRIDKTRTDGEFYYVLEDDGEYHQYSRVHSRLGSNWIESSKQIEALTQVRAKLSQLVDVPAQYDNYLKFLENKYKISLDGYQGKADAKSRDTIVNIVRDKMSGSNSQRALDAGSAVDSIIRQYFTIRDVSRIIKPSNMSENAFMDLITTLNRVKSNMEHMGERFLADNIILYQKYPDGTRVAGEVDILSVDKDGNFRIYDVKSSRYSFYDFTDRYGHKVNYFTTPSATQRMSAKDYYTLQLSAYKNLFESQYGTPITKLAIMPFVLSYDRENVSAVQSEKGIPVEYNPAVNVPLVSSVEVNKVAETPATPAQNQQVLPIFETSLETQNPVDRILPENSLGKDSIVGYYEKDGKLYKGYIKKAGEVEGIPIYITKERDRGFGREGEMNESSSYFVVLPNGKLVDTRTLSKSDEEAFNVIMKALSAKPQKVKDMSNEKTMLFNPDEVPTVNTAPITNIVTPATVNQGNTQTGAAYTAQKEQAINNHDEEFEDEFTLRRVDSTEATAWNQEKELDWIAKTLPQLSESDRVHIVKGLIKVGRQGALAWGQFDKGVVTLSDIAAEGTAYHEAFHAVFNLLLDNNERTVLLNEYRGKHPNMGNLELEEELAEDFRTFVMQGGKDTRSLGRKIIDFFKSLFIKTRYWKDFRPSSIYYFRAINEGKYANKEEKIKSLDESRLRQEEYTPEMLDILKNSRDEQGNLLAPNKKPSNLTERQYAHVRTKAFKEWFGDWENNPEEASKVVDENGEPLVVYHGTNSQWTTYDPNLFGSATDEGYYGKGLYLSSVKNKAMQYGNIMELFVNMRNPFIVGMDSTLDMNESTRRGEIANMFNRENAPDELKQYDGVLYSGAEGKFEEIVVPTANQVKSATNNVGTYSRTNDDTRYRKLPKGTLTTFDMMDDTIKENLLKKGWTKEKFDSISQEERDQAIKCIAF</sequence>
<feature type="domain" description="ART-PolyVal-like" evidence="2">
    <location>
        <begin position="2329"/>
        <end position="2459"/>
    </location>
</feature>
<feature type="compositionally biased region" description="Basic and acidic residues" evidence="1">
    <location>
        <begin position="943"/>
        <end position="975"/>
    </location>
</feature>
<keyword evidence="4" id="KW-1185">Reference proteome</keyword>
<accession>A0A7M1RYF9</accession>